<dbReference type="SUPFAM" id="SSF52129">
    <property type="entry name" value="Caspase-like"/>
    <property type="match status" value="1"/>
</dbReference>
<proteinExistence type="predicted"/>
<dbReference type="InterPro" id="IPR029030">
    <property type="entry name" value="Caspase-like_dom_sf"/>
</dbReference>
<dbReference type="Pfam" id="PF02493">
    <property type="entry name" value="MORN"/>
    <property type="match status" value="10"/>
</dbReference>
<dbReference type="SMART" id="SM00698">
    <property type="entry name" value="MORN"/>
    <property type="match status" value="11"/>
</dbReference>
<keyword evidence="1" id="KW-0677">Repeat</keyword>
<sequence>MVKNAFVITCGFILGALVVENKQYFSHRIPVPVSVLPDAGVYEGDLNLGRFHGHGRIVWPNKKYYEGDFVNGMFQGKGLLQTATFLYEGEFVSGHASGEGTIEYANGDKYQGSVKFGQPDGTGILRTAHDVYKGDFSAGQYHGRGELSDSTGSHYVGTFAKGQFHGEGVYTYTMVDDNHKKLSETVVVYRGQFVNGSFSGDGSLTEKGKHYEGQFIDWVFHGSGVYRDEEGEYTGQFVRGVYEGKGVYLSKSGIKYEGEFVDGRYHGQGVLTSSEGETYTGHFQYGLKHGKGTIDYAEVLDGIQQVNGEWEYGRLIKSDQPQLVVDKPKLAEYALYHQVKILDEQLSSLDAHDTENIDLYFVGIAGDGSQGVFRREMDFVKSYFDENYATKGKSITLVNSPLTYDKKPLATVTSIEKTLQQVAEKMDASNDILFVYLSSHGSRDFRLQLEQPGLSLLPLSADALGKMLKALPVQHKVVVISACFSGGFVNSLKHDSTMIIMASEHDKMSFGCHDRAHMTYFGEAFFKDSLHQSATFVDAFYRARDIVRGREAKEGFENSNPLIYKPKAIVAHLKKWREQRRQQIIDAGP</sequence>
<dbReference type="Pfam" id="PF01650">
    <property type="entry name" value="Peptidase_C13"/>
    <property type="match status" value="1"/>
</dbReference>
<dbReference type="GO" id="GO:0008233">
    <property type="term" value="F:peptidase activity"/>
    <property type="evidence" value="ECO:0007669"/>
    <property type="project" value="InterPro"/>
</dbReference>
<accession>A0A1D2QME8</accession>
<evidence type="ECO:0000313" key="2">
    <source>
        <dbReference type="EMBL" id="ODS22750.1"/>
    </source>
</evidence>
<evidence type="ECO:0000256" key="1">
    <source>
        <dbReference type="ARBA" id="ARBA00022737"/>
    </source>
</evidence>
<reference evidence="2" key="1">
    <citation type="journal article" date="2016" name="Appl. Environ. Microbiol.">
        <title>Lack of Overt Genome Reduction in the Bryostatin-Producing Bryozoan Symbiont "Candidatus Endobugula sertula".</title>
        <authorList>
            <person name="Miller I.J."/>
            <person name="Vanee N."/>
            <person name="Fong S.S."/>
            <person name="Lim-Fong G.E."/>
            <person name="Kwan J.C."/>
        </authorList>
    </citation>
    <scope>NUCLEOTIDE SEQUENCE [LARGE SCALE GENOMIC DNA]</scope>
    <source>
        <strain evidence="2">AB1-4</strain>
    </source>
</reference>
<dbReference type="Gene3D" id="2.20.110.10">
    <property type="entry name" value="Histone H3 K4-specific methyltransferase SET7/9 N-terminal domain"/>
    <property type="match status" value="4"/>
</dbReference>
<dbReference type="InterPro" id="IPR001096">
    <property type="entry name" value="Peptidase_C13"/>
</dbReference>
<dbReference type="STRING" id="62101.AB835_12485"/>
<name>A0A1D2QME8_9GAMM</name>
<protein>
    <recommendedName>
        <fullName evidence="3">Peptidase C13</fullName>
    </recommendedName>
</protein>
<dbReference type="SUPFAM" id="SSF82185">
    <property type="entry name" value="Histone H3 K4-specific methyltransferase SET7/9 N-terminal domain"/>
    <property type="match status" value="2"/>
</dbReference>
<dbReference type="Proteomes" id="UP000242502">
    <property type="component" value="Unassembled WGS sequence"/>
</dbReference>
<evidence type="ECO:0008006" key="3">
    <source>
        <dbReference type="Google" id="ProtNLM"/>
    </source>
</evidence>
<dbReference type="GO" id="GO:0005829">
    <property type="term" value="C:cytosol"/>
    <property type="evidence" value="ECO:0007669"/>
    <property type="project" value="TreeGrafter"/>
</dbReference>
<dbReference type="PANTHER" id="PTHR43215:SF14">
    <property type="entry name" value="RADIAL SPOKE HEAD 1 HOMOLOG"/>
    <property type="match status" value="1"/>
</dbReference>
<dbReference type="InterPro" id="IPR003409">
    <property type="entry name" value="MORN"/>
</dbReference>
<dbReference type="Gene3D" id="3.40.50.1460">
    <property type="match status" value="1"/>
</dbReference>
<dbReference type="AlphaFoldDB" id="A0A1D2QME8"/>
<comment type="caution">
    <text evidence="2">The sequence shown here is derived from an EMBL/GenBank/DDBJ whole genome shotgun (WGS) entry which is preliminary data.</text>
</comment>
<dbReference type="GO" id="GO:0006508">
    <property type="term" value="P:proteolysis"/>
    <property type="evidence" value="ECO:0007669"/>
    <property type="project" value="InterPro"/>
</dbReference>
<dbReference type="PANTHER" id="PTHR43215">
    <property type="entry name" value="RADIAL SPOKE HEAD 1 HOMOLOG"/>
    <property type="match status" value="1"/>
</dbReference>
<dbReference type="EMBL" id="MDLC01000054">
    <property type="protein sequence ID" value="ODS22750.1"/>
    <property type="molecule type" value="Genomic_DNA"/>
</dbReference>
<organism evidence="2">
    <name type="scientific">Candidatus Endobugula sertula</name>
    <name type="common">Bugula neritina bacterial symbiont</name>
    <dbReference type="NCBI Taxonomy" id="62101"/>
    <lineage>
        <taxon>Bacteria</taxon>
        <taxon>Pseudomonadati</taxon>
        <taxon>Pseudomonadota</taxon>
        <taxon>Gammaproteobacteria</taxon>
        <taxon>Cellvibrionales</taxon>
        <taxon>Cellvibrionaceae</taxon>
        <taxon>Candidatus Endobugula</taxon>
    </lineage>
</organism>
<gene>
    <name evidence="2" type="ORF">AB835_12485</name>
</gene>